<organism evidence="2 3">
    <name type="scientific">Polyplax serrata</name>
    <name type="common">Common mouse louse</name>
    <dbReference type="NCBI Taxonomy" id="468196"/>
    <lineage>
        <taxon>Eukaryota</taxon>
        <taxon>Metazoa</taxon>
        <taxon>Ecdysozoa</taxon>
        <taxon>Arthropoda</taxon>
        <taxon>Hexapoda</taxon>
        <taxon>Insecta</taxon>
        <taxon>Pterygota</taxon>
        <taxon>Neoptera</taxon>
        <taxon>Paraneoptera</taxon>
        <taxon>Psocodea</taxon>
        <taxon>Troctomorpha</taxon>
        <taxon>Phthiraptera</taxon>
        <taxon>Anoplura</taxon>
        <taxon>Polyplacidae</taxon>
        <taxon>Polyplax</taxon>
    </lineage>
</organism>
<dbReference type="AlphaFoldDB" id="A0AAN8S441"/>
<feature type="region of interest" description="Disordered" evidence="1">
    <location>
        <begin position="70"/>
        <end position="104"/>
    </location>
</feature>
<evidence type="ECO:0000313" key="2">
    <source>
        <dbReference type="EMBL" id="KAK6633102.1"/>
    </source>
</evidence>
<feature type="compositionally biased region" description="Basic and acidic residues" evidence="1">
    <location>
        <begin position="72"/>
        <end position="86"/>
    </location>
</feature>
<name>A0AAN8S441_POLSC</name>
<evidence type="ECO:0000256" key="1">
    <source>
        <dbReference type="SAM" id="MobiDB-lite"/>
    </source>
</evidence>
<accession>A0AAN8S441</accession>
<sequence length="104" mass="12665">MSSRWRRRLKKPGKPVGTGRLRFDKLREAVRWKEEKSHEKKSTIIFVQSIQSLESCRRTEVCQCVAEDEEEERKNKRNEAEEESRMNRKIIRGRNEYTEKRRKN</sequence>
<feature type="compositionally biased region" description="Basic and acidic residues" evidence="1">
    <location>
        <begin position="93"/>
        <end position="104"/>
    </location>
</feature>
<gene>
    <name evidence="2" type="ORF">RUM43_012845</name>
</gene>
<proteinExistence type="predicted"/>
<evidence type="ECO:0000313" key="3">
    <source>
        <dbReference type="Proteomes" id="UP001372834"/>
    </source>
</evidence>
<dbReference type="EMBL" id="JAWJWE010000006">
    <property type="protein sequence ID" value="KAK6633102.1"/>
    <property type="molecule type" value="Genomic_DNA"/>
</dbReference>
<comment type="caution">
    <text evidence="2">The sequence shown here is derived from an EMBL/GenBank/DDBJ whole genome shotgun (WGS) entry which is preliminary data.</text>
</comment>
<protein>
    <submittedName>
        <fullName evidence="2">Uncharacterized protein</fullName>
    </submittedName>
</protein>
<dbReference type="Proteomes" id="UP001372834">
    <property type="component" value="Unassembled WGS sequence"/>
</dbReference>
<reference evidence="2 3" key="1">
    <citation type="submission" date="2023-10" db="EMBL/GenBank/DDBJ databases">
        <title>Genomes of two closely related lineages of the louse Polyplax serrata with different host specificities.</title>
        <authorList>
            <person name="Martinu J."/>
            <person name="Tarabai H."/>
            <person name="Stefka J."/>
            <person name="Hypsa V."/>
        </authorList>
    </citation>
    <scope>NUCLEOTIDE SEQUENCE [LARGE SCALE GENOMIC DNA]</scope>
    <source>
        <strain evidence="2">HR10_N</strain>
    </source>
</reference>